<keyword evidence="3 7" id="KW-0812">Transmembrane</keyword>
<dbReference type="RefSeq" id="WP_096488113.1">
    <property type="nucleotide sequence ID" value="NZ_AP014813.1"/>
</dbReference>
<evidence type="ECO:0000256" key="1">
    <source>
        <dbReference type="ARBA" id="ARBA00011070"/>
    </source>
</evidence>
<keyword evidence="9" id="KW-0614">Plasmid</keyword>
<evidence type="ECO:0000256" key="3">
    <source>
        <dbReference type="ARBA" id="ARBA00022692"/>
    </source>
</evidence>
<dbReference type="InterPro" id="IPR026264">
    <property type="entry name" value="VirB8/PtlE"/>
</dbReference>
<evidence type="ECO:0000256" key="7">
    <source>
        <dbReference type="SAM" id="Phobius"/>
    </source>
</evidence>
<protein>
    <recommendedName>
        <fullName evidence="2">Type IV secretion system protein virB8</fullName>
    </recommendedName>
</protein>
<dbReference type="Pfam" id="PF04335">
    <property type="entry name" value="VirB8"/>
    <property type="match status" value="1"/>
</dbReference>
<dbReference type="EMBL" id="AP014813">
    <property type="protein sequence ID" value="BAU94187.1"/>
    <property type="molecule type" value="Genomic_DNA"/>
</dbReference>
<organism evidence="9 10">
    <name type="scientific">Methylorubrum populi</name>
    <dbReference type="NCBI Taxonomy" id="223967"/>
    <lineage>
        <taxon>Bacteria</taxon>
        <taxon>Pseudomonadati</taxon>
        <taxon>Pseudomonadota</taxon>
        <taxon>Alphaproteobacteria</taxon>
        <taxon>Hyphomicrobiales</taxon>
        <taxon>Methylobacteriaceae</taxon>
        <taxon>Methylorubrum</taxon>
    </lineage>
</organism>
<dbReference type="InterPro" id="IPR007430">
    <property type="entry name" value="VirB8"/>
</dbReference>
<evidence type="ECO:0000313" key="10">
    <source>
        <dbReference type="Proteomes" id="UP000218288"/>
    </source>
</evidence>
<dbReference type="GO" id="GO:0016020">
    <property type="term" value="C:membrane"/>
    <property type="evidence" value="ECO:0007669"/>
    <property type="project" value="InterPro"/>
</dbReference>
<proteinExistence type="inferred from homology"/>
<feature type="transmembrane region" description="Helical" evidence="7">
    <location>
        <begin position="52"/>
        <end position="75"/>
    </location>
</feature>
<keyword evidence="5 7" id="KW-0472">Membrane</keyword>
<evidence type="ECO:0000256" key="6">
    <source>
        <dbReference type="ARBA" id="ARBA00037847"/>
    </source>
</evidence>
<keyword evidence="4 7" id="KW-1133">Transmembrane helix</keyword>
<dbReference type="PIRSF" id="PIRSF003299">
    <property type="entry name" value="VirB8_PtlE"/>
    <property type="match status" value="1"/>
</dbReference>
<accession>A0A160PKK5</accession>
<geneLocation type="plasmid" evidence="10">
    <name>pmppm04 dna</name>
</geneLocation>
<feature type="domain" description="Bacterial virulence protein VirB8" evidence="8">
    <location>
        <begin position="44"/>
        <end position="240"/>
    </location>
</feature>
<dbReference type="GO" id="GO:0030255">
    <property type="term" value="P:protein secretion by the type IV secretion system"/>
    <property type="evidence" value="ECO:0007669"/>
    <property type="project" value="InterPro"/>
</dbReference>
<comment type="similarity">
    <text evidence="1">Belongs to the virB8 family.</text>
</comment>
<dbReference type="GO" id="GO:0012505">
    <property type="term" value="C:endomembrane system"/>
    <property type="evidence" value="ECO:0007669"/>
    <property type="project" value="UniProtKB-SubCell"/>
</dbReference>
<evidence type="ECO:0000256" key="5">
    <source>
        <dbReference type="ARBA" id="ARBA00023136"/>
    </source>
</evidence>
<sequence>MKLPGRRTAPPQAQYAQPVTSDPAVLDAYFRQVSSYSADTNRYYQRLARSGFIVGAIGATLGLLGVGAVAMLAPFKTVLPLVFRVDNATGAVERVYDVRGGDMAATEATQRYFLWQYVRLRQGYSAAEAEANFNAVALMSSPQVQAEYAADFQGTNPNSPQVVLGRDGSASVRWVSTSFLGPKLAQVRFVQIERKGDTPLPMKRMVATIAFDFAAGGVNSSTMNVNPLGFVVTSYRADTEVVQ</sequence>
<dbReference type="CDD" id="cd16424">
    <property type="entry name" value="VirB8"/>
    <property type="match status" value="1"/>
</dbReference>
<dbReference type="InterPro" id="IPR032710">
    <property type="entry name" value="NTF2-like_dom_sf"/>
</dbReference>
<dbReference type="Gene3D" id="3.10.450.230">
    <property type="entry name" value="VirB8 protein"/>
    <property type="match status" value="1"/>
</dbReference>
<evidence type="ECO:0000256" key="4">
    <source>
        <dbReference type="ARBA" id="ARBA00022989"/>
    </source>
</evidence>
<evidence type="ECO:0000259" key="8">
    <source>
        <dbReference type="Pfam" id="PF04335"/>
    </source>
</evidence>
<dbReference type="OrthoDB" id="8020974at2"/>
<dbReference type="SUPFAM" id="SSF54427">
    <property type="entry name" value="NTF2-like"/>
    <property type="match status" value="1"/>
</dbReference>
<evidence type="ECO:0000256" key="2">
    <source>
        <dbReference type="ARBA" id="ARBA00014420"/>
    </source>
</evidence>
<evidence type="ECO:0000313" key="9">
    <source>
        <dbReference type="EMBL" id="BAU94187.1"/>
    </source>
</evidence>
<dbReference type="Proteomes" id="UP000218288">
    <property type="component" value="Plasmid pMPPM04"/>
</dbReference>
<dbReference type="AlphaFoldDB" id="A0A160PKK5"/>
<comment type="subcellular location">
    <subcellularLocation>
        <location evidence="6">Endomembrane system</location>
        <topology evidence="6">Single-pass membrane protein</topology>
    </subcellularLocation>
</comment>
<reference evidence="9 10" key="1">
    <citation type="journal article" date="2016" name="Genome Announc.">
        <title>Complete Genome Sequence of Methylobacterium populi P-1M, Isolated from Pink-Pigmented Household Biofilm.</title>
        <authorList>
            <person name="Morohoshi T."/>
            <person name="Ikeda T."/>
        </authorList>
    </citation>
    <scope>NUCLEOTIDE SEQUENCE [LARGE SCALE GENOMIC DNA]</scope>
    <source>
        <strain evidence="9 10">P-1M</strain>
        <plasmid evidence="10">Plasmid pmppm04 dna</plasmid>
    </source>
</reference>
<name>A0A160PKK5_9HYPH</name>
<gene>
    <name evidence="9" type="primary">virB8</name>
    <name evidence="9" type="ORF">MPPM_5582</name>
</gene>